<dbReference type="Proteomes" id="UP000789405">
    <property type="component" value="Unassembled WGS sequence"/>
</dbReference>
<dbReference type="AlphaFoldDB" id="A0A9N9JXZ9"/>
<organism evidence="1 2">
    <name type="scientific">Dentiscutata erythropus</name>
    <dbReference type="NCBI Taxonomy" id="1348616"/>
    <lineage>
        <taxon>Eukaryota</taxon>
        <taxon>Fungi</taxon>
        <taxon>Fungi incertae sedis</taxon>
        <taxon>Mucoromycota</taxon>
        <taxon>Glomeromycotina</taxon>
        <taxon>Glomeromycetes</taxon>
        <taxon>Diversisporales</taxon>
        <taxon>Gigasporaceae</taxon>
        <taxon>Dentiscutata</taxon>
    </lineage>
</organism>
<protein>
    <submittedName>
        <fullName evidence="1">220_t:CDS:1</fullName>
    </submittedName>
</protein>
<comment type="caution">
    <text evidence="1">The sequence shown here is derived from an EMBL/GenBank/DDBJ whole genome shotgun (WGS) entry which is preliminary data.</text>
</comment>
<evidence type="ECO:0000313" key="2">
    <source>
        <dbReference type="Proteomes" id="UP000789405"/>
    </source>
</evidence>
<dbReference type="OrthoDB" id="2471866at2759"/>
<name>A0A9N9JXZ9_9GLOM</name>
<dbReference type="EMBL" id="CAJVPY010034008">
    <property type="protein sequence ID" value="CAG8799548.1"/>
    <property type="molecule type" value="Genomic_DNA"/>
</dbReference>
<feature type="non-terminal residue" evidence="1">
    <location>
        <position position="58"/>
    </location>
</feature>
<proteinExistence type="predicted"/>
<keyword evidence="2" id="KW-1185">Reference proteome</keyword>
<evidence type="ECO:0000313" key="1">
    <source>
        <dbReference type="EMBL" id="CAG8799548.1"/>
    </source>
</evidence>
<feature type="non-terminal residue" evidence="1">
    <location>
        <position position="1"/>
    </location>
</feature>
<reference evidence="1" key="1">
    <citation type="submission" date="2021-06" db="EMBL/GenBank/DDBJ databases">
        <authorList>
            <person name="Kallberg Y."/>
            <person name="Tangrot J."/>
            <person name="Rosling A."/>
        </authorList>
    </citation>
    <scope>NUCLEOTIDE SEQUENCE</scope>
    <source>
        <strain evidence="1">MA453B</strain>
    </source>
</reference>
<sequence length="58" mass="6442">RWSPSWDEESINILGGDFNINIDPETNRVSQAIAHPNSTSLQLKNLTNNFIDSATLEG</sequence>
<gene>
    <name evidence="1" type="ORF">DERYTH_LOCUS23088</name>
</gene>
<accession>A0A9N9JXZ9</accession>